<dbReference type="AlphaFoldDB" id="A0AAD6IVF4"/>
<dbReference type="EMBL" id="JAQGDS010000008">
    <property type="protein sequence ID" value="KAJ6258345.1"/>
    <property type="molecule type" value="Genomic_DNA"/>
</dbReference>
<evidence type="ECO:0000313" key="3">
    <source>
        <dbReference type="Proteomes" id="UP001221413"/>
    </source>
</evidence>
<comment type="caution">
    <text evidence="2">The sequence shown here is derived from an EMBL/GenBank/DDBJ whole genome shotgun (WGS) entry which is preliminary data.</text>
</comment>
<protein>
    <recommendedName>
        <fullName evidence="4">Apple domain-containing protein</fullName>
    </recommendedName>
</protein>
<organism evidence="2 3">
    <name type="scientific">Drechslerella dactyloides</name>
    <name type="common">Nematode-trapping fungus</name>
    <name type="synonym">Arthrobotrys dactyloides</name>
    <dbReference type="NCBI Taxonomy" id="74499"/>
    <lineage>
        <taxon>Eukaryota</taxon>
        <taxon>Fungi</taxon>
        <taxon>Dikarya</taxon>
        <taxon>Ascomycota</taxon>
        <taxon>Pezizomycotina</taxon>
        <taxon>Orbiliomycetes</taxon>
        <taxon>Orbiliales</taxon>
        <taxon>Orbiliaceae</taxon>
        <taxon>Drechslerella</taxon>
    </lineage>
</organism>
<name>A0AAD6IVF4_DREDA</name>
<dbReference type="Proteomes" id="UP001221413">
    <property type="component" value="Unassembled WGS sequence"/>
</dbReference>
<feature type="chain" id="PRO_5042258811" description="Apple domain-containing protein" evidence="1">
    <location>
        <begin position="20"/>
        <end position="251"/>
    </location>
</feature>
<evidence type="ECO:0008006" key="4">
    <source>
        <dbReference type="Google" id="ProtNLM"/>
    </source>
</evidence>
<evidence type="ECO:0000256" key="1">
    <source>
        <dbReference type="SAM" id="SignalP"/>
    </source>
</evidence>
<feature type="signal peptide" evidence="1">
    <location>
        <begin position="1"/>
        <end position="19"/>
    </location>
</feature>
<sequence length="251" mass="27135">MGKISTSLAILLAARSTLAAPTTDTLVGRSQLAKRAVIGTTFVPEWAGGVKIPYNIPEYIDEVDNANAATTEACAAYCYANPSCNFALRVFIDLVDPLQTDRYYCLRYTTVIPKADANFVGNPAIVNGYSDIQTFSRNGPDQDITDTGKTLSAITTPPGVTPAYLLATKRSDTSTGLTDFDSCKQFCRDYRRATAPTQPCVAVQFGTDPSGLLFCDLFSQTYDPENDVKGDPGVTIYLKNSARGPSYWANI</sequence>
<evidence type="ECO:0000313" key="2">
    <source>
        <dbReference type="EMBL" id="KAJ6258345.1"/>
    </source>
</evidence>
<gene>
    <name evidence="2" type="ORF">Dda_6385</name>
</gene>
<accession>A0AAD6IVF4</accession>
<keyword evidence="3" id="KW-1185">Reference proteome</keyword>
<keyword evidence="1" id="KW-0732">Signal</keyword>
<reference evidence="2" key="1">
    <citation type="submission" date="2023-01" db="EMBL/GenBank/DDBJ databases">
        <title>The chitinases involved in constricting ring structure development in the nematode-trapping fungus Drechslerella dactyloides.</title>
        <authorList>
            <person name="Wang R."/>
            <person name="Zhang L."/>
            <person name="Tang P."/>
            <person name="Li S."/>
            <person name="Liang L."/>
        </authorList>
    </citation>
    <scope>NUCLEOTIDE SEQUENCE</scope>
    <source>
        <strain evidence="2">YMF1.00031</strain>
    </source>
</reference>
<proteinExistence type="predicted"/>